<dbReference type="Proteomes" id="UP000033999">
    <property type="component" value="Unassembled WGS sequence"/>
</dbReference>
<feature type="domain" description="MOFRL-associated" evidence="2">
    <location>
        <begin position="26"/>
        <end position="266"/>
    </location>
</feature>
<sequence length="463" mass="49805">MGLIKERKYILNNASGAATKKLRGDILDIIEKVVAESNPYKIVKKALRVTGAGKLSVQEKLTLDLNVFKRILVIGAGKGTYEMARAVEEIFGKRVTDGFIAIGALQTDCKLKTIGHCVAGHPFPNQNGVAGAKKILRILKSARKDDLIIGLFSGGGSAMLDVPAEGITLPESIKLTELLIRSKASIDEINVIRKHVSCVKGGQLACSTANAKMVCLYLSDVVGDSLETIASGPTVPDSSTFGQAVEILRHHGLWKKTPTAIRTHLKNGERGKCPETPKADHEVFCSNRVYNFLIGGHESTLTVAVAIARKKGYEVLPWTHALQGEVSVTVERVFKTFNALKKKQENTSKPLLLIATGETTMHVRGKGAGGRNQQVVIESLGRLKEGEVLAAFDTDGIDGVAPEKVGGAIVDSQTLIRGNTLGLNAEKMALNNDPYNYFKPLHELIITGPTGTNIGDIVLLGYR</sequence>
<dbReference type="Pfam" id="PF13660">
    <property type="entry name" value="DUF4147"/>
    <property type="match status" value="1"/>
</dbReference>
<dbReference type="PATRIC" id="fig|1619041.3.peg.318"/>
<evidence type="ECO:0000313" key="4">
    <source>
        <dbReference type="Proteomes" id="UP000033999"/>
    </source>
</evidence>
<accession>A0A0G1MGT0</accession>
<dbReference type="EMBL" id="LCKX01000009">
    <property type="protein sequence ID" value="KKU07546.1"/>
    <property type="molecule type" value="Genomic_DNA"/>
</dbReference>
<dbReference type="PANTHER" id="PTHR12227">
    <property type="entry name" value="GLYCERATE KINASE"/>
    <property type="match status" value="1"/>
</dbReference>
<keyword evidence="3" id="KW-0808">Transferase</keyword>
<evidence type="ECO:0000313" key="3">
    <source>
        <dbReference type="EMBL" id="KKU07546.1"/>
    </source>
</evidence>
<proteinExistence type="predicted"/>
<keyword evidence="3" id="KW-0418">Kinase</keyword>
<dbReference type="AlphaFoldDB" id="A0A0G1MGT0"/>
<organism evidence="3 4">
    <name type="scientific">Candidatus Magasanikbacteria bacterium GW2011_GWA2_45_39</name>
    <dbReference type="NCBI Taxonomy" id="1619041"/>
    <lineage>
        <taxon>Bacteria</taxon>
        <taxon>Candidatus Magasanikiibacteriota</taxon>
    </lineage>
</organism>
<dbReference type="InterPro" id="IPR039760">
    <property type="entry name" value="MOFRL_protein"/>
</dbReference>
<evidence type="ECO:0000259" key="2">
    <source>
        <dbReference type="Pfam" id="PF13660"/>
    </source>
</evidence>
<name>A0A0G1MGT0_9BACT</name>
<dbReference type="SUPFAM" id="SSF82544">
    <property type="entry name" value="GckA/TtuD-like"/>
    <property type="match status" value="1"/>
</dbReference>
<evidence type="ECO:0000259" key="1">
    <source>
        <dbReference type="Pfam" id="PF05161"/>
    </source>
</evidence>
<dbReference type="Gene3D" id="3.40.50.10180">
    <property type="entry name" value="Glycerate kinase, MOFRL-like N-terminal domain"/>
    <property type="match status" value="1"/>
</dbReference>
<feature type="domain" description="MOFRL" evidence="1">
    <location>
        <begin position="352"/>
        <end position="456"/>
    </location>
</feature>
<dbReference type="GO" id="GO:0008887">
    <property type="term" value="F:glycerate kinase activity"/>
    <property type="evidence" value="ECO:0007669"/>
    <property type="project" value="InterPro"/>
</dbReference>
<dbReference type="InterPro" id="IPR038614">
    <property type="entry name" value="GK_N_sf"/>
</dbReference>
<dbReference type="InterPro" id="IPR037035">
    <property type="entry name" value="GK-like_C_sf"/>
</dbReference>
<protein>
    <submittedName>
        <fullName evidence="3">Glycerate 2-kinase</fullName>
    </submittedName>
</protein>
<gene>
    <name evidence="3" type="ORF">UX10_C0009G0013</name>
</gene>
<dbReference type="GO" id="GO:0005737">
    <property type="term" value="C:cytoplasm"/>
    <property type="evidence" value="ECO:0007669"/>
    <property type="project" value="TreeGrafter"/>
</dbReference>
<dbReference type="Gene3D" id="3.40.1480.10">
    <property type="entry name" value="MOFRL domain"/>
    <property type="match status" value="1"/>
</dbReference>
<dbReference type="Pfam" id="PF05161">
    <property type="entry name" value="MOFRL"/>
    <property type="match status" value="1"/>
</dbReference>
<dbReference type="PANTHER" id="PTHR12227:SF0">
    <property type="entry name" value="GLYCERATE KINASE"/>
    <property type="match status" value="1"/>
</dbReference>
<dbReference type="InterPro" id="IPR025286">
    <property type="entry name" value="MOFRL_assoc_dom"/>
</dbReference>
<dbReference type="InterPro" id="IPR007835">
    <property type="entry name" value="MOFRL"/>
</dbReference>
<reference evidence="3 4" key="1">
    <citation type="journal article" date="2015" name="Nature">
        <title>rRNA introns, odd ribosomes, and small enigmatic genomes across a large radiation of phyla.</title>
        <authorList>
            <person name="Brown C.T."/>
            <person name="Hug L.A."/>
            <person name="Thomas B.C."/>
            <person name="Sharon I."/>
            <person name="Castelle C.J."/>
            <person name="Singh A."/>
            <person name="Wilkins M.J."/>
            <person name="Williams K.H."/>
            <person name="Banfield J.F."/>
        </authorList>
    </citation>
    <scope>NUCLEOTIDE SEQUENCE [LARGE SCALE GENOMIC DNA]</scope>
</reference>
<comment type="caution">
    <text evidence="3">The sequence shown here is derived from an EMBL/GenBank/DDBJ whole genome shotgun (WGS) entry which is preliminary data.</text>
</comment>